<name>A0A1J5RRZ8_9ZZZZ</name>
<dbReference type="AlphaFoldDB" id="A0A1J5RRZ8"/>
<dbReference type="Gene3D" id="3.40.50.10540">
    <property type="entry name" value="Crotonobetainyl-coa:carnitine coa-transferase, domain 1"/>
    <property type="match status" value="1"/>
</dbReference>
<dbReference type="SUPFAM" id="SSF89796">
    <property type="entry name" value="CoA-transferase family III (CaiB/BaiF)"/>
    <property type="match status" value="1"/>
</dbReference>
<organism evidence="2">
    <name type="scientific">mine drainage metagenome</name>
    <dbReference type="NCBI Taxonomy" id="410659"/>
    <lineage>
        <taxon>unclassified sequences</taxon>
        <taxon>metagenomes</taxon>
        <taxon>ecological metagenomes</taxon>
    </lineage>
</organism>
<dbReference type="EC" id="2.8.3.15" evidence="2"/>
<evidence type="ECO:0000256" key="1">
    <source>
        <dbReference type="ARBA" id="ARBA00022679"/>
    </source>
</evidence>
<reference evidence="2" key="1">
    <citation type="submission" date="2016-10" db="EMBL/GenBank/DDBJ databases">
        <title>Sequence of Gallionella enrichment culture.</title>
        <authorList>
            <person name="Poehlein A."/>
            <person name="Muehling M."/>
            <person name="Daniel R."/>
        </authorList>
    </citation>
    <scope>NUCLEOTIDE SEQUENCE</scope>
</reference>
<gene>
    <name evidence="2" type="primary">bbsF_1</name>
    <name evidence="2" type="ORF">GALL_192510</name>
</gene>
<dbReference type="InterPro" id="IPR050509">
    <property type="entry name" value="CoA-transferase_III"/>
</dbReference>
<dbReference type="InterPro" id="IPR044855">
    <property type="entry name" value="CoA-Trfase_III_dom3_sf"/>
</dbReference>
<protein>
    <submittedName>
        <fullName evidence="2">Succinyl-CoA:(R)-benzylsuccinate CoA-transferase subunit BbsF</fullName>
        <ecNumber evidence="2">2.8.3.15</ecNumber>
    </submittedName>
</protein>
<proteinExistence type="predicted"/>
<sequence length="406" mass="43536">MSAISQALAGVKVAEFGAYAAGPHIGKMLASFGATVVHVESHQRPDGFRNEYPPFKDGRPGLDRGGCFAIFNDSKYAVTLDLKVAAGIDLAKRLIGWADIVIENMRPEVMTRLGLGYETARQLNPGVVMISSCNMGQTGPRAQTPGFGSQLSALAGFCGLTGSPDGPPMLLYGPYIDFIASTLGATAVLAALDRQRRTGQGAWVDLAQYESGLMFIAGALLDHHSSGGNAERAGNGDANAAPHDAYQCRDGRWLALSCWSDDEFGRFAGILGRPELAADPRFATLERRKANGPALDAIIAPWSLAQDATEAATLFQSARVHAYPVNTIADLFRDPQLLYRRIWRRRLHGAIGDLSCYFSAFDLSDTPGDVMAAAPLIGEHNALVFQEFLGMTAQQYADYQSQGAFA</sequence>
<dbReference type="PANTHER" id="PTHR48228:SF6">
    <property type="entry name" value="L-CARNITINE COA-TRANSFERASE"/>
    <property type="match status" value="1"/>
</dbReference>
<dbReference type="InterPro" id="IPR003673">
    <property type="entry name" value="CoA-Trfase_fam_III"/>
</dbReference>
<dbReference type="EMBL" id="MLJW01000115">
    <property type="protein sequence ID" value="OIQ98750.1"/>
    <property type="molecule type" value="Genomic_DNA"/>
</dbReference>
<dbReference type="PANTHER" id="PTHR48228">
    <property type="entry name" value="SUCCINYL-COA--D-CITRAMALATE COA-TRANSFERASE"/>
    <property type="match status" value="1"/>
</dbReference>
<dbReference type="Gene3D" id="3.30.1540.10">
    <property type="entry name" value="formyl-coa transferase, domain 3"/>
    <property type="match status" value="1"/>
</dbReference>
<evidence type="ECO:0000313" key="2">
    <source>
        <dbReference type="EMBL" id="OIQ98750.1"/>
    </source>
</evidence>
<dbReference type="InterPro" id="IPR023606">
    <property type="entry name" value="CoA-Trfase_III_dom_1_sf"/>
</dbReference>
<accession>A0A1J5RRZ8</accession>
<dbReference type="Pfam" id="PF02515">
    <property type="entry name" value="CoA_transf_3"/>
    <property type="match status" value="1"/>
</dbReference>
<dbReference type="GO" id="GO:0033877">
    <property type="term" value="F:succinyl-CoA:(R)-benzylsuccinate CoA-transferase activity"/>
    <property type="evidence" value="ECO:0007669"/>
    <property type="project" value="UniProtKB-EC"/>
</dbReference>
<keyword evidence="1 2" id="KW-0808">Transferase</keyword>
<comment type="caution">
    <text evidence="2">The sequence shown here is derived from an EMBL/GenBank/DDBJ whole genome shotgun (WGS) entry which is preliminary data.</text>
</comment>